<dbReference type="GO" id="GO:0016020">
    <property type="term" value="C:membrane"/>
    <property type="evidence" value="ECO:0007669"/>
    <property type="project" value="UniProtKB-SubCell"/>
</dbReference>
<dbReference type="Pfam" id="PF12698">
    <property type="entry name" value="ABC2_membrane_3"/>
    <property type="match status" value="1"/>
</dbReference>
<feature type="domain" description="ABC-2 type transporter transmembrane" evidence="6">
    <location>
        <begin position="26"/>
        <end position="220"/>
    </location>
</feature>
<dbReference type="GO" id="GO:0140359">
    <property type="term" value="F:ABC-type transporter activity"/>
    <property type="evidence" value="ECO:0007669"/>
    <property type="project" value="InterPro"/>
</dbReference>
<dbReference type="InterPro" id="IPR013525">
    <property type="entry name" value="ABC2_TM"/>
</dbReference>
<keyword evidence="4 5" id="KW-0472">Membrane</keyword>
<accession>X1L0Y1</accession>
<evidence type="ECO:0000256" key="4">
    <source>
        <dbReference type="ARBA" id="ARBA00023136"/>
    </source>
</evidence>
<sequence>YRELMGSENWETIINQESTLDVEGWTFFDFLVPGVIILAIVMNLTFVATTLTEESEFKTLERLQLTPMKSHHLVGGLLLTQIMIATLQIAVLFGFAALLGFNATGSYILASLIALFLSLSCSGIGFIIAAFVKKSSLAGGIGTLISVPFFILTGAFIPINTPNLFTISGNEFNLLDILPTRVAYNMMNRVLIYNQSYSNMTYEWIVLLILTAFYLTLGLILIDRLKLRRRGE</sequence>
<feature type="transmembrane region" description="Helical" evidence="5">
    <location>
        <begin position="107"/>
        <end position="132"/>
    </location>
</feature>
<feature type="transmembrane region" description="Helical" evidence="5">
    <location>
        <begin position="73"/>
        <end position="101"/>
    </location>
</feature>
<organism evidence="7">
    <name type="scientific">marine sediment metagenome</name>
    <dbReference type="NCBI Taxonomy" id="412755"/>
    <lineage>
        <taxon>unclassified sequences</taxon>
        <taxon>metagenomes</taxon>
        <taxon>ecological metagenomes</taxon>
    </lineage>
</organism>
<evidence type="ECO:0000313" key="7">
    <source>
        <dbReference type="EMBL" id="GAH87858.1"/>
    </source>
</evidence>
<dbReference type="EMBL" id="BARU01036110">
    <property type="protein sequence ID" value="GAH87858.1"/>
    <property type="molecule type" value="Genomic_DNA"/>
</dbReference>
<name>X1L0Y1_9ZZZZ</name>
<evidence type="ECO:0000259" key="6">
    <source>
        <dbReference type="Pfam" id="PF12698"/>
    </source>
</evidence>
<dbReference type="InterPro" id="IPR052902">
    <property type="entry name" value="ABC-2_transporter"/>
</dbReference>
<comment type="subcellular location">
    <subcellularLocation>
        <location evidence="1">Membrane</location>
        <topology evidence="1">Multi-pass membrane protein</topology>
    </subcellularLocation>
</comment>
<keyword evidence="3 5" id="KW-1133">Transmembrane helix</keyword>
<dbReference type="PANTHER" id="PTHR43027:SF1">
    <property type="entry name" value="DOXORUBICIN RESISTANCE ABC TRANSPORTER PERMEASE PROTEIN DRRC-RELATED"/>
    <property type="match status" value="1"/>
</dbReference>
<evidence type="ECO:0000256" key="5">
    <source>
        <dbReference type="SAM" id="Phobius"/>
    </source>
</evidence>
<feature type="transmembrane region" description="Helical" evidence="5">
    <location>
        <begin position="204"/>
        <end position="222"/>
    </location>
</feature>
<feature type="non-terminal residue" evidence="7">
    <location>
        <position position="1"/>
    </location>
</feature>
<evidence type="ECO:0000256" key="1">
    <source>
        <dbReference type="ARBA" id="ARBA00004141"/>
    </source>
</evidence>
<gene>
    <name evidence="7" type="ORF">S03H2_56457</name>
</gene>
<evidence type="ECO:0000256" key="3">
    <source>
        <dbReference type="ARBA" id="ARBA00022989"/>
    </source>
</evidence>
<reference evidence="7" key="1">
    <citation type="journal article" date="2014" name="Front. Microbiol.">
        <title>High frequency of phylogenetically diverse reductive dehalogenase-homologous genes in deep subseafloor sedimentary metagenomes.</title>
        <authorList>
            <person name="Kawai M."/>
            <person name="Futagami T."/>
            <person name="Toyoda A."/>
            <person name="Takaki Y."/>
            <person name="Nishi S."/>
            <person name="Hori S."/>
            <person name="Arai W."/>
            <person name="Tsubouchi T."/>
            <person name="Morono Y."/>
            <person name="Uchiyama I."/>
            <person name="Ito T."/>
            <person name="Fujiyama A."/>
            <person name="Inagaki F."/>
            <person name="Takami H."/>
        </authorList>
    </citation>
    <scope>NUCLEOTIDE SEQUENCE</scope>
    <source>
        <strain evidence="7">Expedition CK06-06</strain>
    </source>
</reference>
<feature type="transmembrane region" description="Helical" evidence="5">
    <location>
        <begin position="30"/>
        <end position="52"/>
    </location>
</feature>
<keyword evidence="2 5" id="KW-0812">Transmembrane</keyword>
<comment type="caution">
    <text evidence="7">The sequence shown here is derived from an EMBL/GenBank/DDBJ whole genome shotgun (WGS) entry which is preliminary data.</text>
</comment>
<dbReference type="PANTHER" id="PTHR43027">
    <property type="entry name" value="DOXORUBICIN RESISTANCE ABC TRANSPORTER PERMEASE PROTEIN DRRC-RELATED"/>
    <property type="match status" value="1"/>
</dbReference>
<feature type="transmembrane region" description="Helical" evidence="5">
    <location>
        <begin position="139"/>
        <end position="159"/>
    </location>
</feature>
<proteinExistence type="predicted"/>
<evidence type="ECO:0000256" key="2">
    <source>
        <dbReference type="ARBA" id="ARBA00022692"/>
    </source>
</evidence>
<dbReference type="AlphaFoldDB" id="X1L0Y1"/>
<protein>
    <recommendedName>
        <fullName evidence="6">ABC-2 type transporter transmembrane domain-containing protein</fullName>
    </recommendedName>
</protein>